<dbReference type="GO" id="GO:0099518">
    <property type="term" value="P:vesicle cytoskeletal trafficking"/>
    <property type="evidence" value="ECO:0007669"/>
    <property type="project" value="TreeGrafter"/>
</dbReference>
<feature type="coiled-coil region" evidence="5">
    <location>
        <begin position="595"/>
        <end position="720"/>
    </location>
</feature>
<feature type="compositionally biased region" description="Basic and acidic residues" evidence="6">
    <location>
        <begin position="366"/>
        <end position="378"/>
    </location>
</feature>
<organism evidence="9 10">
    <name type="scientific">Mytilus coruscus</name>
    <name type="common">Sea mussel</name>
    <dbReference type="NCBI Taxonomy" id="42192"/>
    <lineage>
        <taxon>Eukaryota</taxon>
        <taxon>Metazoa</taxon>
        <taxon>Spiralia</taxon>
        <taxon>Lophotrochozoa</taxon>
        <taxon>Mollusca</taxon>
        <taxon>Bivalvia</taxon>
        <taxon>Autobranchia</taxon>
        <taxon>Pteriomorphia</taxon>
        <taxon>Mytilida</taxon>
        <taxon>Mytiloidea</taxon>
        <taxon>Mytilidae</taxon>
        <taxon>Mytilinae</taxon>
        <taxon>Mytilus</taxon>
    </lineage>
</organism>
<feature type="transmembrane region" description="Helical" evidence="7">
    <location>
        <begin position="1371"/>
        <end position="1391"/>
    </location>
</feature>
<dbReference type="PROSITE" id="PS50216">
    <property type="entry name" value="DHHC"/>
    <property type="match status" value="1"/>
</dbReference>
<feature type="region of interest" description="Disordered" evidence="6">
    <location>
        <begin position="192"/>
        <end position="213"/>
    </location>
</feature>
<feature type="region of interest" description="Disordered" evidence="6">
    <location>
        <begin position="1"/>
        <end position="144"/>
    </location>
</feature>
<evidence type="ECO:0000256" key="2">
    <source>
        <dbReference type="ARBA" id="ARBA00022692"/>
    </source>
</evidence>
<evidence type="ECO:0000256" key="5">
    <source>
        <dbReference type="SAM" id="Coils"/>
    </source>
</evidence>
<dbReference type="Proteomes" id="UP000507470">
    <property type="component" value="Unassembled WGS sequence"/>
</dbReference>
<dbReference type="GO" id="GO:0031267">
    <property type="term" value="F:small GTPase binding"/>
    <property type="evidence" value="ECO:0007669"/>
    <property type="project" value="TreeGrafter"/>
</dbReference>
<evidence type="ECO:0000313" key="9">
    <source>
        <dbReference type="EMBL" id="CAC5426410.1"/>
    </source>
</evidence>
<dbReference type="GO" id="GO:0016020">
    <property type="term" value="C:membrane"/>
    <property type="evidence" value="ECO:0007669"/>
    <property type="project" value="UniProtKB-SubCell"/>
</dbReference>
<feature type="compositionally biased region" description="Polar residues" evidence="6">
    <location>
        <begin position="86"/>
        <end position="99"/>
    </location>
</feature>
<dbReference type="EMBL" id="CACVKT020010428">
    <property type="protein sequence ID" value="CAC5426410.1"/>
    <property type="molecule type" value="Genomic_DNA"/>
</dbReference>
<keyword evidence="10" id="KW-1185">Reference proteome</keyword>
<dbReference type="GO" id="GO:0005802">
    <property type="term" value="C:trans-Golgi network"/>
    <property type="evidence" value="ECO:0007669"/>
    <property type="project" value="TreeGrafter"/>
</dbReference>
<dbReference type="InterPro" id="IPR001594">
    <property type="entry name" value="Palmitoyltrfase_DHHC"/>
</dbReference>
<feature type="compositionally biased region" description="Low complexity" evidence="6">
    <location>
        <begin position="436"/>
        <end position="445"/>
    </location>
</feature>
<evidence type="ECO:0000259" key="8">
    <source>
        <dbReference type="Pfam" id="PF01529"/>
    </source>
</evidence>
<evidence type="ECO:0000256" key="6">
    <source>
        <dbReference type="SAM" id="MobiDB-lite"/>
    </source>
</evidence>
<feature type="transmembrane region" description="Helical" evidence="7">
    <location>
        <begin position="1451"/>
        <end position="1473"/>
    </location>
</feature>
<evidence type="ECO:0000256" key="3">
    <source>
        <dbReference type="ARBA" id="ARBA00022989"/>
    </source>
</evidence>
<dbReference type="GO" id="GO:0016409">
    <property type="term" value="F:palmitoyltransferase activity"/>
    <property type="evidence" value="ECO:0007669"/>
    <property type="project" value="InterPro"/>
</dbReference>
<proteinExistence type="predicted"/>
<feature type="compositionally biased region" description="Low complexity" evidence="6">
    <location>
        <begin position="963"/>
        <end position="980"/>
    </location>
</feature>
<feature type="compositionally biased region" description="Basic and acidic residues" evidence="6">
    <location>
        <begin position="133"/>
        <end position="144"/>
    </location>
</feature>
<evidence type="ECO:0000256" key="1">
    <source>
        <dbReference type="ARBA" id="ARBA00004141"/>
    </source>
</evidence>
<feature type="compositionally biased region" description="Acidic residues" evidence="6">
    <location>
        <begin position="7"/>
        <end position="21"/>
    </location>
</feature>
<feature type="compositionally biased region" description="Basic and acidic residues" evidence="6">
    <location>
        <begin position="277"/>
        <end position="294"/>
    </location>
</feature>
<protein>
    <submittedName>
        <fullName evidence="9">Coiled-coil domain-containing protein 186,Palmitoyltransferase ZDHHC16,Palmitoyltransferase ZDHHC16A</fullName>
    </submittedName>
</protein>
<keyword evidence="5" id="KW-0175">Coiled coil</keyword>
<comment type="subcellular location">
    <subcellularLocation>
        <location evidence="1">Membrane</location>
        <topology evidence="1">Multi-pass membrane protein</topology>
    </subcellularLocation>
</comment>
<sequence>MSAIDPENGDVIENPDPEADTDFTNSAEDEFHLDSNAEDEFHLNNNAQSGIEDVNVEDSPETAAAGNEQGISECDHAKLCLDSDNELPSSKSENRNPAIQTGEKESDHGDVNTDCTNGTLEKYETESSVSETNHTEESLDAEEHVEADACDSFEVPEAELGHDIPEAELCQIAESAWTESECCQNNSDSLQMRVSTHEDEDISEGEVQGEKEAEEVLDIAHGCSSVPQILKLTKSESVESYEPECDQESSPVSQNKCNDEPENNENSACSENELTEGSEKSGNIEHKKVLENKESANIVEVEGYSSLVNECVQKDASSTSSQNNDNQLITYMQTSCDECGKSENDRLKEGDSSVKKSDPTNPVVGNKKESSHRKEALDAGKNCVDLEVAVSDDDLLSELDSELGVVCDNNIDSQNGQINGDVKVKELKLNSAEGTSESSNKNENNSSDEGDVQENDNISEEAWKMIQDLQYKLSVSRQQLQRQEKHLQRSNADYTDLHKKLETVTEERDTYLKAVESARNHNSDDLYLPQIKELEFTISQQQQEIRGLRDKLSSHDTAAKKAITELQVEIKSRTDQVTKAYREVVAEKDQMVVKYAQAEKNNIGAQKTIERLESKIKDAAKEKDGLLGKIKDLKLEKTRLGHELDLKSSEAQSMRKEAEKFKEQVSSSDVRIKWAQNKLRAELDGHKETKANLEKINQRLKEAKEETEQIRRNCQEIIKTYQESEEIKSNSLDQQLKKKQTELLLQETENKDKEELYTTAMKELEQLKIKHRETLSELHTYQDKTMCLEEEHKTDEETLNKFKHMLQKQKTENKSLQDKTEHMVQLQADFKRAQNTIASLDAENAELQSENSALNDKLMALSVEVQSQKMDLQSKESNLDELSHRLSDVTTKSQQEIRQLTEKFNEKSKKVDELSTRIDDEKDEIKTLKRKHVNSMKDLTRQLQQARRKLETYEANGEKDSASLGSRTSSTGSLNTLTNGDGPNPQPHQVPTHTYRQSSPPEQEYPVITEQVEPDKQVLIERIVKLQRMLARRNEKIEFVEDHAHQLIDELQKKNKIIQMYALREDSGMFTAEAADVSKQHQRNLSKAELAKKHSIMGSVYSSHQTDGSMTLELSLEINRKLQAVLEDTLLKNMTLKESLDTLGAEISRLSQENHIGFSLIFERPGRFFNKKNLSLITVIKFIFTGDWIFTMVKIQWKLLELPWRLKVSAIQSFQWLRLLRQTLFYNHFTSTTVIMETAAEPMFWTVDRFAKYLGPIFMTAVVCLVSSVIVVAYTCLLPQEYTKGVARCIFHLIFGHWLLVNVVFNYVMAAFTNPGNPPYEVPETVSICKKCISPKPPRTHHCSICNKCVLKMDHHCPWINNCVGFYNHRYFFLFIVYLFIGAIYVCAVGYDSFKEHFYGEKEYPFPGFMYPLNIAHEVWQHTATVTAAPYKHDENDLEIDYVDAFFHNAVLYEFILASGVCVAISLLLVWHIKMVSYNETNIEIHINKKEKARLKALGIQFKNPYHHGIIRNWKIFLGLYDGRTIWRHILLPSTHPPEGDGLRWPKAQYKYDRKKGILQLL</sequence>
<keyword evidence="2 7" id="KW-0812">Transmembrane</keyword>
<dbReference type="PANTHER" id="PTHR18911:SF5">
    <property type="entry name" value="COILED-COIL DOMAIN-CONTAINING PROTEIN 186"/>
    <property type="match status" value="1"/>
</dbReference>
<dbReference type="InterPro" id="IPR038830">
    <property type="entry name" value="CCDC186"/>
</dbReference>
<keyword evidence="3 7" id="KW-1133">Transmembrane helix</keyword>
<dbReference type="OrthoDB" id="5583482at2759"/>
<feature type="compositionally biased region" description="Basic and acidic residues" evidence="6">
    <location>
        <begin position="29"/>
        <end position="42"/>
    </location>
</feature>
<evidence type="ECO:0000256" key="4">
    <source>
        <dbReference type="ARBA" id="ARBA00023136"/>
    </source>
</evidence>
<feature type="transmembrane region" description="Helical" evidence="7">
    <location>
        <begin position="1253"/>
        <end position="1277"/>
    </location>
</feature>
<feature type="compositionally biased region" description="Basic and acidic residues" evidence="6">
    <location>
        <begin position="340"/>
        <end position="358"/>
    </location>
</feature>
<accession>A0A6J8F122</accession>
<feature type="domain" description="Palmitoyltransferase DHHC" evidence="8">
    <location>
        <begin position="1327"/>
        <end position="1485"/>
    </location>
</feature>
<feature type="transmembrane region" description="Helical" evidence="7">
    <location>
        <begin position="1289"/>
        <end position="1312"/>
    </location>
</feature>
<name>A0A6J8F122_MYTCO</name>
<keyword evidence="9" id="KW-0808">Transferase</keyword>
<feature type="coiled-coil region" evidence="5">
    <location>
        <begin position="477"/>
        <end position="507"/>
    </location>
</feature>
<dbReference type="Gene3D" id="1.10.287.1490">
    <property type="match status" value="1"/>
</dbReference>
<dbReference type="PANTHER" id="PTHR18911">
    <property type="entry name" value="CTCL TUMOR ANTIGEN HD-CL-01"/>
    <property type="match status" value="1"/>
</dbReference>
<evidence type="ECO:0000313" key="10">
    <source>
        <dbReference type="Proteomes" id="UP000507470"/>
    </source>
</evidence>
<evidence type="ECO:0000256" key="7">
    <source>
        <dbReference type="SAM" id="Phobius"/>
    </source>
</evidence>
<feature type="compositionally biased region" description="Polar residues" evidence="6">
    <location>
        <begin position="987"/>
        <end position="1001"/>
    </location>
</feature>
<feature type="region of interest" description="Disordered" evidence="6">
    <location>
        <begin position="340"/>
        <end position="378"/>
    </location>
</feature>
<feature type="region of interest" description="Disordered" evidence="6">
    <location>
        <begin position="953"/>
        <end position="1002"/>
    </location>
</feature>
<feature type="compositionally biased region" description="Basic and acidic residues" evidence="6">
    <location>
        <begin position="102"/>
        <end position="111"/>
    </location>
</feature>
<reference evidence="9 10" key="1">
    <citation type="submission" date="2020-06" db="EMBL/GenBank/DDBJ databases">
        <authorList>
            <person name="Li R."/>
            <person name="Bekaert M."/>
        </authorList>
    </citation>
    <scope>NUCLEOTIDE SEQUENCE [LARGE SCALE GENOMIC DNA]</scope>
    <source>
        <strain evidence="10">wild</strain>
    </source>
</reference>
<dbReference type="Pfam" id="PF01529">
    <property type="entry name" value="DHHC"/>
    <property type="match status" value="1"/>
</dbReference>
<keyword evidence="4 7" id="KW-0472">Membrane</keyword>
<feature type="region of interest" description="Disordered" evidence="6">
    <location>
        <begin position="431"/>
        <end position="453"/>
    </location>
</feature>
<feature type="region of interest" description="Disordered" evidence="6">
    <location>
        <begin position="235"/>
        <end position="296"/>
    </location>
</feature>
<gene>
    <name evidence="9" type="ORF">MCOR_58118</name>
</gene>